<gene>
    <name evidence="3" type="ORF">SAMN06297229_2419</name>
</gene>
<dbReference type="OrthoDB" id="327733at2"/>
<evidence type="ECO:0000313" key="4">
    <source>
        <dbReference type="Proteomes" id="UP000194450"/>
    </source>
</evidence>
<name>A0A1Y6G315_9GAMM</name>
<keyword evidence="4" id="KW-1185">Reference proteome</keyword>
<feature type="signal peptide" evidence="1">
    <location>
        <begin position="1"/>
        <end position="27"/>
    </location>
</feature>
<dbReference type="PANTHER" id="PTHR33987">
    <property type="entry name" value="CALCINEURIN-LIKE METALLO-PHOSPHOESTERASE SUPERFAMILY PROTEIN"/>
    <property type="match status" value="1"/>
</dbReference>
<feature type="chain" id="PRO_5013051577" evidence="1">
    <location>
        <begin position="28"/>
        <end position="364"/>
    </location>
</feature>
<dbReference type="Proteomes" id="UP000194450">
    <property type="component" value="Unassembled WGS sequence"/>
</dbReference>
<dbReference type="PANTHER" id="PTHR33987:SF1">
    <property type="entry name" value="CALCINEURIN-LIKE METALLO-PHOSPHOESTERASE SUPERFAMILY PROTEIN"/>
    <property type="match status" value="1"/>
</dbReference>
<proteinExistence type="predicted"/>
<dbReference type="EMBL" id="FXWH01000004">
    <property type="protein sequence ID" value="SMQ80802.1"/>
    <property type="molecule type" value="Genomic_DNA"/>
</dbReference>
<sequence length="364" mass="41684">MKSVRIGVITGLISVLAALQLGSLANAQDAIKEYTRVAVACCVEPDRRQRAWEPIRRFNPDLVLMMGDMIDVNADDLEDLTDGYEILSRSRGLRLIRQNAYTMAVWNEYDYALNGRVDNTHKHKAEVRQHFIEYWNEPYNTERYYRQDGLYGSMFLGQGERRIQILMLDTRWHRQPLKRASWWQRQIDYWWHQRGSWQAESGAKLLGNKQWQWLEAQLQQPAAVRIIASSIPVLAGEQGFDTWSLFGNERQKLRAVLQRTNANGVILVGAGTHWGDLSYDSTATDYGVWQLTPGSINQNARFIPANPFRAGRPSVESRYGTVEVFWLADDPLVTIATRDVDGRVINQQELSLSELGSAPAIELE</sequence>
<protein>
    <submittedName>
        <fullName evidence="3">Alkaline phosphatase D</fullName>
    </submittedName>
</protein>
<organism evidence="3 4">
    <name type="scientific">Pseudidiomarina planktonica</name>
    <dbReference type="NCBI Taxonomy" id="1323738"/>
    <lineage>
        <taxon>Bacteria</taxon>
        <taxon>Pseudomonadati</taxon>
        <taxon>Pseudomonadota</taxon>
        <taxon>Gammaproteobacteria</taxon>
        <taxon>Alteromonadales</taxon>
        <taxon>Idiomarinaceae</taxon>
        <taxon>Pseudidiomarina</taxon>
    </lineage>
</organism>
<dbReference type="InterPro" id="IPR029052">
    <property type="entry name" value="Metallo-depent_PP-like"/>
</dbReference>
<feature type="domain" description="PhoD-like phosphatase metallophosphatase" evidence="2">
    <location>
        <begin position="115"/>
        <end position="274"/>
    </location>
</feature>
<dbReference type="SUPFAM" id="SSF56300">
    <property type="entry name" value="Metallo-dependent phosphatases"/>
    <property type="match status" value="1"/>
</dbReference>
<dbReference type="RefSeq" id="WP_126797231.1">
    <property type="nucleotide sequence ID" value="NZ_FXWH01000004.1"/>
</dbReference>
<reference evidence="4" key="1">
    <citation type="submission" date="2017-04" db="EMBL/GenBank/DDBJ databases">
        <authorList>
            <person name="Varghese N."/>
            <person name="Submissions S."/>
        </authorList>
    </citation>
    <scope>NUCLEOTIDE SEQUENCE [LARGE SCALE GENOMIC DNA]</scope>
</reference>
<dbReference type="AlphaFoldDB" id="A0A1Y6G315"/>
<dbReference type="InterPro" id="IPR038607">
    <property type="entry name" value="PhoD-like_sf"/>
</dbReference>
<evidence type="ECO:0000256" key="1">
    <source>
        <dbReference type="SAM" id="SignalP"/>
    </source>
</evidence>
<keyword evidence="1" id="KW-0732">Signal</keyword>
<evidence type="ECO:0000259" key="2">
    <source>
        <dbReference type="Pfam" id="PF09423"/>
    </source>
</evidence>
<dbReference type="Pfam" id="PF09423">
    <property type="entry name" value="PhoD"/>
    <property type="match status" value="1"/>
</dbReference>
<evidence type="ECO:0000313" key="3">
    <source>
        <dbReference type="EMBL" id="SMQ80802.1"/>
    </source>
</evidence>
<dbReference type="Gene3D" id="3.60.21.70">
    <property type="entry name" value="PhoD-like phosphatase"/>
    <property type="match status" value="1"/>
</dbReference>
<accession>A0A1Y6G315</accession>
<dbReference type="InterPro" id="IPR018946">
    <property type="entry name" value="PhoD-like_MPP"/>
</dbReference>